<gene>
    <name evidence="2" type="ORF">ACFQRG_18695</name>
</gene>
<dbReference type="EMBL" id="JBHTCO010000041">
    <property type="protein sequence ID" value="MFC7394944.1"/>
    <property type="molecule type" value="Genomic_DNA"/>
</dbReference>
<sequence length="315" mass="34636">MKKFYSVMFIALGITLLTGCGHEKTANSEHGDNNSNHSAVNHSKTTTEKNSADKDAGNQKNDNKPSTQPTNNQSEKANSNTSSDQHNSSGEGNNNQDNTKSTSPNNVIRKTMQSLNTSVPKMAPTQVPIDENTNLSAAIKSDTNSYNVIFMQTSKPTPINDSSLNDVSSKNKIVEFGGKKYKSFNDAKKEIGDYINTGNNGRLNLGHGIKAGMEGSAGHANIMWNEGNWYINIDTLTENSIAKNQKGLAKNIVNYLENHSLPAPHSEGTITIFYNGNNNTLVKMKWQDNNKVYHLETKKDPMTFIKMATSFQQIN</sequence>
<feature type="compositionally biased region" description="Polar residues" evidence="1">
    <location>
        <begin position="33"/>
        <end position="44"/>
    </location>
</feature>
<feature type="region of interest" description="Disordered" evidence="1">
    <location>
        <begin position="26"/>
        <end position="106"/>
    </location>
</feature>
<evidence type="ECO:0008006" key="4">
    <source>
        <dbReference type="Google" id="ProtNLM"/>
    </source>
</evidence>
<protein>
    <recommendedName>
        <fullName evidence="4">Lipoprotein</fullName>
    </recommendedName>
</protein>
<evidence type="ECO:0000313" key="3">
    <source>
        <dbReference type="Proteomes" id="UP001596505"/>
    </source>
</evidence>
<evidence type="ECO:0000256" key="1">
    <source>
        <dbReference type="SAM" id="MobiDB-lite"/>
    </source>
</evidence>
<feature type="compositionally biased region" description="Polar residues" evidence="1">
    <location>
        <begin position="64"/>
        <end position="106"/>
    </location>
</feature>
<keyword evidence="3" id="KW-1185">Reference proteome</keyword>
<accession>A0ABW2Q115</accession>
<dbReference type="RefSeq" id="WP_380968941.1">
    <property type="nucleotide sequence ID" value="NZ_JBHTCO010000041.1"/>
</dbReference>
<proteinExistence type="predicted"/>
<evidence type="ECO:0000313" key="2">
    <source>
        <dbReference type="EMBL" id="MFC7394944.1"/>
    </source>
</evidence>
<organism evidence="2 3">
    <name type="scientific">Scopulibacillus cellulosilyticus</name>
    <dbReference type="NCBI Taxonomy" id="2665665"/>
    <lineage>
        <taxon>Bacteria</taxon>
        <taxon>Bacillati</taxon>
        <taxon>Bacillota</taxon>
        <taxon>Bacilli</taxon>
        <taxon>Bacillales</taxon>
        <taxon>Sporolactobacillaceae</taxon>
        <taxon>Scopulibacillus</taxon>
    </lineage>
</organism>
<name>A0ABW2Q115_9BACL</name>
<feature type="compositionally biased region" description="Basic and acidic residues" evidence="1">
    <location>
        <begin position="45"/>
        <end position="63"/>
    </location>
</feature>
<dbReference type="PROSITE" id="PS51257">
    <property type="entry name" value="PROKAR_LIPOPROTEIN"/>
    <property type="match status" value="1"/>
</dbReference>
<dbReference type="Proteomes" id="UP001596505">
    <property type="component" value="Unassembled WGS sequence"/>
</dbReference>
<reference evidence="3" key="1">
    <citation type="journal article" date="2019" name="Int. J. Syst. Evol. Microbiol.">
        <title>The Global Catalogue of Microorganisms (GCM) 10K type strain sequencing project: providing services to taxonomists for standard genome sequencing and annotation.</title>
        <authorList>
            <consortium name="The Broad Institute Genomics Platform"/>
            <consortium name="The Broad Institute Genome Sequencing Center for Infectious Disease"/>
            <person name="Wu L."/>
            <person name="Ma J."/>
        </authorList>
    </citation>
    <scope>NUCLEOTIDE SEQUENCE [LARGE SCALE GENOMIC DNA]</scope>
    <source>
        <strain evidence="3">CGMCC 1.16305</strain>
    </source>
</reference>
<comment type="caution">
    <text evidence="2">The sequence shown here is derived from an EMBL/GenBank/DDBJ whole genome shotgun (WGS) entry which is preliminary data.</text>
</comment>